<dbReference type="Gene3D" id="2.130.10.10">
    <property type="entry name" value="YVTN repeat-like/Quinoprotein amine dehydrogenase"/>
    <property type="match status" value="1"/>
</dbReference>
<accession>A0A7M7PR14</accession>
<proteinExistence type="predicted"/>
<keyword evidence="1" id="KW-0853">WD repeat</keyword>
<dbReference type="OMA" id="FVCGGFH"/>
<dbReference type="CTD" id="79446"/>
<dbReference type="Proteomes" id="UP000007110">
    <property type="component" value="Unassembled WGS sequence"/>
</dbReference>
<dbReference type="CDD" id="cd00200">
    <property type="entry name" value="WD40"/>
    <property type="match status" value="1"/>
</dbReference>
<feature type="repeat" description="WD" evidence="1">
    <location>
        <begin position="241"/>
        <end position="284"/>
    </location>
</feature>
<dbReference type="PROSITE" id="PS50294">
    <property type="entry name" value="WD_REPEATS_REGION"/>
    <property type="match status" value="2"/>
</dbReference>
<feature type="region of interest" description="Disordered" evidence="2">
    <location>
        <begin position="136"/>
        <end position="213"/>
    </location>
</feature>
<dbReference type="SUPFAM" id="SSF50978">
    <property type="entry name" value="WD40 repeat-like"/>
    <property type="match status" value="1"/>
</dbReference>
<dbReference type="SMART" id="SM00320">
    <property type="entry name" value="WD40"/>
    <property type="match status" value="6"/>
</dbReference>
<dbReference type="EnsemblMetazoa" id="XM_030999690">
    <property type="protein sequence ID" value="XP_030855550"/>
    <property type="gene ID" value="LOC583503"/>
</dbReference>
<feature type="compositionally biased region" description="Low complexity" evidence="2">
    <location>
        <begin position="150"/>
        <end position="174"/>
    </location>
</feature>
<dbReference type="PROSITE" id="PS50082">
    <property type="entry name" value="WD_REPEATS_2"/>
    <property type="match status" value="5"/>
</dbReference>
<feature type="repeat" description="WD" evidence="1">
    <location>
        <begin position="286"/>
        <end position="327"/>
    </location>
</feature>
<reference evidence="3" key="2">
    <citation type="submission" date="2021-01" db="UniProtKB">
        <authorList>
            <consortium name="EnsemblMetazoa"/>
        </authorList>
    </citation>
    <scope>IDENTIFICATION</scope>
</reference>
<feature type="compositionally biased region" description="Polar residues" evidence="2">
    <location>
        <begin position="1"/>
        <end position="12"/>
    </location>
</feature>
<dbReference type="InterPro" id="IPR036322">
    <property type="entry name" value="WD40_repeat_dom_sf"/>
</dbReference>
<sequence length="546" mass="62096">MDRIQSYASSDSESGDEAFHERPRNRNRHPRVKIALQESVSNEQSRFHSVNETRGYSTFLHVHKPESDKLSNRSIYGITRKEKSSVSRQHHLLPNHRTDGWQGQEVRDFWQQPPPLNHQYDGRVQNEIIFDKRNQRPQGYQQSPESMQHQVPVNQQDPQLNQQCQRQEQNMKRQGQGSGLMPYVPKRLRKSNDGSSDDHQGHGHWTKKENPDFYTADPVIESNIEQPKTGSKPPKRLFCNFVLHEGPVTHVEWNIPQFSHLLLSSSMDKTVRVWDYSTQRKCVQTLRSHEGAVKDAQWNADGQLILSCGFDKTARLSDARSGTNFQVFDHSSYVTCIKWHPTDPQMFISGSYGSTMYCWDTRTGSVAHQYAGKLGQILAVEFINNGTEFVATCDTVSRDSTDRTIMVWDSKTAALLSNQLYHEKYTCCSLRSHPTDSVFMAQSNANYIALFSTKRPYRLNKYRRFEGHQVEGYRIGCDFSPDGSLVASGSSDGKVHIYSYGSTKLIKTLGGGLGQQDGACTDVAWHPVLPGVLASCSWDGKVNVWT</sequence>
<evidence type="ECO:0000256" key="2">
    <source>
        <dbReference type="SAM" id="MobiDB-lite"/>
    </source>
</evidence>
<feature type="repeat" description="WD" evidence="1">
    <location>
        <begin position="513"/>
        <end position="546"/>
    </location>
</feature>
<dbReference type="InterPro" id="IPR001680">
    <property type="entry name" value="WD40_rpt"/>
</dbReference>
<feature type="repeat" description="WD" evidence="1">
    <location>
        <begin position="327"/>
        <end position="369"/>
    </location>
</feature>
<keyword evidence="4" id="KW-1185">Reference proteome</keyword>
<feature type="region of interest" description="Disordered" evidence="2">
    <location>
        <begin position="1"/>
        <end position="31"/>
    </location>
</feature>
<dbReference type="InParanoid" id="A0A7M7PR14"/>
<evidence type="ECO:0000256" key="1">
    <source>
        <dbReference type="PROSITE-ProRule" id="PRU00221"/>
    </source>
</evidence>
<dbReference type="PANTHER" id="PTHR44566">
    <property type="entry name" value="TRANSDUCIN/WD40 REPEAT-LIKE SUPERFAMILY PROTEIN"/>
    <property type="match status" value="1"/>
</dbReference>
<dbReference type="InterPro" id="IPR053053">
    <property type="entry name" value="WD_repeat_protein"/>
</dbReference>
<dbReference type="KEGG" id="spu:583503"/>
<dbReference type="OrthoDB" id="256303at2759"/>
<feature type="repeat" description="WD" evidence="1">
    <location>
        <begin position="479"/>
        <end position="508"/>
    </location>
</feature>
<reference evidence="4" key="1">
    <citation type="submission" date="2015-02" db="EMBL/GenBank/DDBJ databases">
        <title>Genome sequencing for Strongylocentrotus purpuratus.</title>
        <authorList>
            <person name="Murali S."/>
            <person name="Liu Y."/>
            <person name="Vee V."/>
            <person name="English A."/>
            <person name="Wang M."/>
            <person name="Skinner E."/>
            <person name="Han Y."/>
            <person name="Muzny D.M."/>
            <person name="Worley K.C."/>
            <person name="Gibbs R.A."/>
        </authorList>
    </citation>
    <scope>NUCLEOTIDE SEQUENCE</scope>
</reference>
<organism evidence="3 4">
    <name type="scientific">Strongylocentrotus purpuratus</name>
    <name type="common">Purple sea urchin</name>
    <dbReference type="NCBI Taxonomy" id="7668"/>
    <lineage>
        <taxon>Eukaryota</taxon>
        <taxon>Metazoa</taxon>
        <taxon>Echinodermata</taxon>
        <taxon>Eleutherozoa</taxon>
        <taxon>Echinozoa</taxon>
        <taxon>Echinoidea</taxon>
        <taxon>Euechinoidea</taxon>
        <taxon>Echinacea</taxon>
        <taxon>Camarodonta</taxon>
        <taxon>Echinidea</taxon>
        <taxon>Strongylocentrotidae</taxon>
        <taxon>Strongylocentrotus</taxon>
    </lineage>
</organism>
<dbReference type="InterPro" id="IPR015943">
    <property type="entry name" value="WD40/YVTN_repeat-like_dom_sf"/>
</dbReference>
<dbReference type="AlphaFoldDB" id="A0A7M7PR14"/>
<feature type="compositionally biased region" description="Basic and acidic residues" evidence="2">
    <location>
        <begin position="190"/>
        <end position="211"/>
    </location>
</feature>
<dbReference type="GeneID" id="583503"/>
<dbReference type="Pfam" id="PF00400">
    <property type="entry name" value="WD40"/>
    <property type="match status" value="5"/>
</dbReference>
<evidence type="ECO:0000313" key="4">
    <source>
        <dbReference type="Proteomes" id="UP000007110"/>
    </source>
</evidence>
<protein>
    <submittedName>
        <fullName evidence="3">Uncharacterized protein</fullName>
    </submittedName>
</protein>
<feature type="compositionally biased region" description="Polar residues" evidence="2">
    <location>
        <begin position="136"/>
        <end position="149"/>
    </location>
</feature>
<name>A0A7M7PR14_STRPU</name>
<dbReference type="RefSeq" id="XP_030855550.1">
    <property type="nucleotide sequence ID" value="XM_030999690.1"/>
</dbReference>
<evidence type="ECO:0000313" key="3">
    <source>
        <dbReference type="EnsemblMetazoa" id="XP_030855550"/>
    </source>
</evidence>
<dbReference type="PANTHER" id="PTHR44566:SF1">
    <property type="entry name" value="WD REPEAT-CONTAINING PROTEIN 25"/>
    <property type="match status" value="1"/>
</dbReference>